<keyword evidence="3" id="KW-0687">Ribonucleoprotein</keyword>
<evidence type="ECO:0000256" key="3">
    <source>
        <dbReference type="ARBA" id="ARBA00023274"/>
    </source>
</evidence>
<accession>A0A3A2ZTC5</accession>
<dbReference type="Gene3D" id="3.30.1370.30">
    <property type="match status" value="1"/>
</dbReference>
<dbReference type="Gene3D" id="3.30.1490.10">
    <property type="match status" value="1"/>
</dbReference>
<dbReference type="AlphaFoldDB" id="A0A3A2ZTC5"/>
<keyword evidence="2" id="KW-0689">Ribosomal protein</keyword>
<dbReference type="GO" id="GO:0003735">
    <property type="term" value="F:structural constituent of ribosome"/>
    <property type="evidence" value="ECO:0007669"/>
    <property type="project" value="InterPro"/>
</dbReference>
<dbReference type="OrthoDB" id="409928at2759"/>
<evidence type="ECO:0000313" key="4">
    <source>
        <dbReference type="EMBL" id="RJE25573.1"/>
    </source>
</evidence>
<dbReference type="GO" id="GO:0005840">
    <property type="term" value="C:ribosome"/>
    <property type="evidence" value="ECO:0007669"/>
    <property type="project" value="UniProtKB-KW"/>
</dbReference>
<evidence type="ECO:0008006" key="6">
    <source>
        <dbReference type="Google" id="ProtNLM"/>
    </source>
</evidence>
<dbReference type="GO" id="GO:0006412">
    <property type="term" value="P:translation"/>
    <property type="evidence" value="ECO:0007669"/>
    <property type="project" value="InterPro"/>
</dbReference>
<protein>
    <recommendedName>
        <fullName evidence="6">40S ribosomal protein S8</fullName>
    </recommendedName>
</protein>
<dbReference type="SUPFAM" id="SSF56047">
    <property type="entry name" value="Ribosomal protein S8"/>
    <property type="match status" value="1"/>
</dbReference>
<comment type="caution">
    <text evidence="4">The sequence shown here is derived from an EMBL/GenBank/DDBJ whole genome shotgun (WGS) entry which is preliminary data.</text>
</comment>
<dbReference type="PANTHER" id="PTHR11758">
    <property type="entry name" value="40S RIBOSOMAL PROTEIN S15A"/>
    <property type="match status" value="1"/>
</dbReference>
<comment type="similarity">
    <text evidence="1">Belongs to the universal ribosomal protein uS8 family.</text>
</comment>
<sequence length="172" mass="19030">MVFTNLAHLCSHLNNVSKARLALTSIPNTKMHVKLCLAFQREGLISSVIRAGRSPPPQHLLLGHPTMEVINGVPSIEPVTQSNIASRRLWLGLKYWQNEPVLGHLSAVSKAKRKITLDTAGLRRVLRGERSDMVQGLRNPGECLFLITDQGLMEARECLEKNVGGLVLVRVN</sequence>
<name>A0A3A2ZTC5_9EURO</name>
<reference evidence="5" key="1">
    <citation type="submission" date="2017-02" db="EMBL/GenBank/DDBJ databases">
        <authorList>
            <person name="Tafer H."/>
            <person name="Lopandic K."/>
        </authorList>
    </citation>
    <scope>NUCLEOTIDE SEQUENCE [LARGE SCALE GENOMIC DNA]</scope>
    <source>
        <strain evidence="5">CBS 366.77</strain>
    </source>
</reference>
<dbReference type="STRING" id="2070753.A0A3A2ZTC5"/>
<dbReference type="FunFam" id="3.30.1370.30:FF:000006">
    <property type="entry name" value="40S ribosomal protein S8"/>
    <property type="match status" value="1"/>
</dbReference>
<keyword evidence="5" id="KW-1185">Reference proteome</keyword>
<dbReference type="EMBL" id="MVGC01000044">
    <property type="protein sequence ID" value="RJE25573.1"/>
    <property type="molecule type" value="Genomic_DNA"/>
</dbReference>
<dbReference type="Proteomes" id="UP000266188">
    <property type="component" value="Unassembled WGS sequence"/>
</dbReference>
<evidence type="ECO:0000313" key="5">
    <source>
        <dbReference type="Proteomes" id="UP000266188"/>
    </source>
</evidence>
<evidence type="ECO:0000256" key="1">
    <source>
        <dbReference type="ARBA" id="ARBA00006471"/>
    </source>
</evidence>
<gene>
    <name evidence="4" type="ORF">PHISCL_02113</name>
</gene>
<dbReference type="InterPro" id="IPR000630">
    <property type="entry name" value="Ribosomal_uS8"/>
</dbReference>
<dbReference type="InterPro" id="IPR035987">
    <property type="entry name" value="Ribosomal_uS8_sf"/>
</dbReference>
<organism evidence="4 5">
    <name type="scientific">Aspergillus sclerotialis</name>
    <dbReference type="NCBI Taxonomy" id="2070753"/>
    <lineage>
        <taxon>Eukaryota</taxon>
        <taxon>Fungi</taxon>
        <taxon>Dikarya</taxon>
        <taxon>Ascomycota</taxon>
        <taxon>Pezizomycotina</taxon>
        <taxon>Eurotiomycetes</taxon>
        <taxon>Eurotiomycetidae</taxon>
        <taxon>Eurotiales</taxon>
        <taxon>Aspergillaceae</taxon>
        <taxon>Aspergillus</taxon>
        <taxon>Aspergillus subgen. Polypaecilum</taxon>
    </lineage>
</organism>
<proteinExistence type="inferred from homology"/>
<evidence type="ECO:0000256" key="2">
    <source>
        <dbReference type="ARBA" id="ARBA00022980"/>
    </source>
</evidence>
<dbReference type="Pfam" id="PF00410">
    <property type="entry name" value="Ribosomal_S8"/>
    <property type="match status" value="1"/>
</dbReference>
<dbReference type="GO" id="GO:1990904">
    <property type="term" value="C:ribonucleoprotein complex"/>
    <property type="evidence" value="ECO:0007669"/>
    <property type="project" value="UniProtKB-KW"/>
</dbReference>